<dbReference type="AlphaFoldDB" id="A0A8X6IGE7"/>
<accession>A0A8X6IGE7</accession>
<comment type="caution">
    <text evidence="1">The sequence shown here is derived from an EMBL/GenBank/DDBJ whole genome shotgun (WGS) entry which is preliminary data.</text>
</comment>
<evidence type="ECO:0000313" key="2">
    <source>
        <dbReference type="Proteomes" id="UP000887116"/>
    </source>
</evidence>
<organism evidence="1 2">
    <name type="scientific">Trichonephila clavata</name>
    <name type="common">Joro spider</name>
    <name type="synonym">Nephila clavata</name>
    <dbReference type="NCBI Taxonomy" id="2740835"/>
    <lineage>
        <taxon>Eukaryota</taxon>
        <taxon>Metazoa</taxon>
        <taxon>Ecdysozoa</taxon>
        <taxon>Arthropoda</taxon>
        <taxon>Chelicerata</taxon>
        <taxon>Arachnida</taxon>
        <taxon>Araneae</taxon>
        <taxon>Araneomorphae</taxon>
        <taxon>Entelegynae</taxon>
        <taxon>Araneoidea</taxon>
        <taxon>Nephilidae</taxon>
        <taxon>Trichonephila</taxon>
    </lineage>
</organism>
<reference evidence="1" key="1">
    <citation type="submission" date="2020-07" db="EMBL/GenBank/DDBJ databases">
        <title>Multicomponent nature underlies the extraordinary mechanical properties of spider dragline silk.</title>
        <authorList>
            <person name="Kono N."/>
            <person name="Nakamura H."/>
            <person name="Mori M."/>
            <person name="Yoshida Y."/>
            <person name="Ohtoshi R."/>
            <person name="Malay A.D."/>
            <person name="Moran D.A.P."/>
            <person name="Tomita M."/>
            <person name="Numata K."/>
            <person name="Arakawa K."/>
        </authorList>
    </citation>
    <scope>NUCLEOTIDE SEQUENCE</scope>
</reference>
<protein>
    <submittedName>
        <fullName evidence="1">Uncharacterized protein</fullName>
    </submittedName>
</protein>
<dbReference type="EMBL" id="BMAO01028058">
    <property type="protein sequence ID" value="GFR21724.1"/>
    <property type="molecule type" value="Genomic_DNA"/>
</dbReference>
<keyword evidence="2" id="KW-1185">Reference proteome</keyword>
<gene>
    <name evidence="1" type="ORF">TNCT_135921</name>
</gene>
<dbReference type="Proteomes" id="UP000887116">
    <property type="component" value="Unassembled WGS sequence"/>
</dbReference>
<evidence type="ECO:0000313" key="1">
    <source>
        <dbReference type="EMBL" id="GFR21724.1"/>
    </source>
</evidence>
<proteinExistence type="predicted"/>
<sequence>MPRAIPKGKLLLDDSALAHCIRTQVTENYLELFCPTNHTSSSKHDTSMRPSVILGSGCPRNLPLGTGPRRSGERSGVYGKQDYGYQLRWSLGNKIG</sequence>
<name>A0A8X6IGE7_TRICU</name>